<name>A0A392V8T1_9FABA</name>
<feature type="non-terminal residue" evidence="2">
    <location>
        <position position="44"/>
    </location>
</feature>
<dbReference type="Proteomes" id="UP000265520">
    <property type="component" value="Unassembled WGS sequence"/>
</dbReference>
<protein>
    <submittedName>
        <fullName evidence="2">Uncharacterized protein</fullName>
    </submittedName>
</protein>
<keyword evidence="3" id="KW-1185">Reference proteome</keyword>
<evidence type="ECO:0000313" key="2">
    <source>
        <dbReference type="EMBL" id="MCI84617.1"/>
    </source>
</evidence>
<feature type="region of interest" description="Disordered" evidence="1">
    <location>
        <begin position="1"/>
        <end position="23"/>
    </location>
</feature>
<dbReference type="AlphaFoldDB" id="A0A392V8T1"/>
<evidence type="ECO:0000256" key="1">
    <source>
        <dbReference type="SAM" id="MobiDB-lite"/>
    </source>
</evidence>
<proteinExistence type="predicted"/>
<reference evidence="2 3" key="1">
    <citation type="journal article" date="2018" name="Front. Plant Sci.">
        <title>Red Clover (Trifolium pratense) and Zigzag Clover (T. medium) - A Picture of Genomic Similarities and Differences.</title>
        <authorList>
            <person name="Dluhosova J."/>
            <person name="Istvanek J."/>
            <person name="Nedelnik J."/>
            <person name="Repkova J."/>
        </authorList>
    </citation>
    <scope>NUCLEOTIDE SEQUENCE [LARGE SCALE GENOMIC DNA]</scope>
    <source>
        <strain evidence="3">cv. 10/8</strain>
        <tissue evidence="2">Leaf</tissue>
    </source>
</reference>
<dbReference type="EMBL" id="LXQA011095301">
    <property type="protein sequence ID" value="MCI84617.1"/>
    <property type="molecule type" value="Genomic_DNA"/>
</dbReference>
<comment type="caution">
    <text evidence="2">The sequence shown here is derived from an EMBL/GenBank/DDBJ whole genome shotgun (WGS) entry which is preliminary data.</text>
</comment>
<sequence>MPERYSCGFGDKPTSTASKSGCAMPENKVENRIELCANSMQESL</sequence>
<organism evidence="2 3">
    <name type="scientific">Trifolium medium</name>
    <dbReference type="NCBI Taxonomy" id="97028"/>
    <lineage>
        <taxon>Eukaryota</taxon>
        <taxon>Viridiplantae</taxon>
        <taxon>Streptophyta</taxon>
        <taxon>Embryophyta</taxon>
        <taxon>Tracheophyta</taxon>
        <taxon>Spermatophyta</taxon>
        <taxon>Magnoliopsida</taxon>
        <taxon>eudicotyledons</taxon>
        <taxon>Gunneridae</taxon>
        <taxon>Pentapetalae</taxon>
        <taxon>rosids</taxon>
        <taxon>fabids</taxon>
        <taxon>Fabales</taxon>
        <taxon>Fabaceae</taxon>
        <taxon>Papilionoideae</taxon>
        <taxon>50 kb inversion clade</taxon>
        <taxon>NPAAA clade</taxon>
        <taxon>Hologalegina</taxon>
        <taxon>IRL clade</taxon>
        <taxon>Trifolieae</taxon>
        <taxon>Trifolium</taxon>
    </lineage>
</organism>
<evidence type="ECO:0000313" key="3">
    <source>
        <dbReference type="Proteomes" id="UP000265520"/>
    </source>
</evidence>
<accession>A0A392V8T1</accession>